<dbReference type="EMBL" id="CP042905">
    <property type="protein sequence ID" value="QEE17172.1"/>
    <property type="molecule type" value="Genomic_DNA"/>
</dbReference>
<evidence type="ECO:0000313" key="1">
    <source>
        <dbReference type="EMBL" id="QEE17172.1"/>
    </source>
</evidence>
<dbReference type="KEGG" id="psyt:DSAG12_03004"/>
<organism evidence="1 2">
    <name type="scientific">Promethearchaeum syntrophicum</name>
    <dbReference type="NCBI Taxonomy" id="2594042"/>
    <lineage>
        <taxon>Archaea</taxon>
        <taxon>Promethearchaeati</taxon>
        <taxon>Promethearchaeota</taxon>
        <taxon>Promethearchaeia</taxon>
        <taxon>Promethearchaeales</taxon>
        <taxon>Promethearchaeaceae</taxon>
        <taxon>Promethearchaeum</taxon>
    </lineage>
</organism>
<dbReference type="RefSeq" id="WP_147664083.1">
    <property type="nucleotide sequence ID" value="NZ_CP042905.2"/>
</dbReference>
<evidence type="ECO:0008006" key="3">
    <source>
        <dbReference type="Google" id="ProtNLM"/>
    </source>
</evidence>
<keyword evidence="2" id="KW-1185">Reference proteome</keyword>
<accession>A0A5B9DDH1</accession>
<dbReference type="AlphaFoldDB" id="A0A5B9DDH1"/>
<gene>
    <name evidence="1" type="ORF">DSAG12_03004</name>
</gene>
<reference evidence="1 2" key="2">
    <citation type="journal article" date="2024" name="Int. J. Syst. Evol. Microbiol.">
        <title>Promethearchaeum syntrophicum gen. nov., sp. nov., an anaerobic, obligately syntrophic archaeon, the first isolate of the lineage 'Asgard' archaea, and proposal of the new archaeal phylum Promethearchaeota phyl. nov. and kingdom Promethearchaeati regn. nov.</title>
        <authorList>
            <person name="Imachi H."/>
            <person name="Nobu M.K."/>
            <person name="Kato S."/>
            <person name="Takaki Y."/>
            <person name="Miyazaki M."/>
            <person name="Miyata M."/>
            <person name="Ogawara M."/>
            <person name="Saito Y."/>
            <person name="Sakai S."/>
            <person name="Tahara Y.O."/>
            <person name="Takano Y."/>
            <person name="Tasumi E."/>
            <person name="Uematsu K."/>
            <person name="Yoshimura T."/>
            <person name="Itoh T."/>
            <person name="Ohkuma M."/>
            <person name="Takai K."/>
        </authorList>
    </citation>
    <scope>NUCLEOTIDE SEQUENCE [LARGE SCALE GENOMIC DNA]</scope>
    <source>
        <strain evidence="1 2">MK-D1</strain>
    </source>
</reference>
<reference evidence="1 2" key="1">
    <citation type="journal article" date="2020" name="Nature">
        <title>Isolation of an archaeon at the prokaryote-eukaryote interface.</title>
        <authorList>
            <person name="Imachi H."/>
            <person name="Nobu M.K."/>
            <person name="Nakahara N."/>
            <person name="Morono Y."/>
            <person name="Ogawara M."/>
            <person name="Takaki Y."/>
            <person name="Takano Y."/>
            <person name="Uematsu K."/>
            <person name="Ikuta T."/>
            <person name="Ito M."/>
            <person name="Matsui Y."/>
            <person name="Miyazaki M."/>
            <person name="Murata K."/>
            <person name="Saito Y."/>
            <person name="Sakai S."/>
            <person name="Song C."/>
            <person name="Tasumi E."/>
            <person name="Yamanaka Y."/>
            <person name="Yamaguchi T."/>
            <person name="Kamagata Y."/>
            <person name="Tamaki H."/>
            <person name="Takai K."/>
        </authorList>
    </citation>
    <scope>NUCLEOTIDE SEQUENCE [LARGE SCALE GENOMIC DNA]</scope>
    <source>
        <strain evidence="1 2">MK-D1</strain>
    </source>
</reference>
<dbReference type="GeneID" id="41330979"/>
<proteinExistence type="predicted"/>
<dbReference type="Gene3D" id="3.30.460.40">
    <property type="match status" value="1"/>
</dbReference>
<dbReference type="SUPFAM" id="SSF81301">
    <property type="entry name" value="Nucleotidyltransferase"/>
    <property type="match status" value="1"/>
</dbReference>
<evidence type="ECO:0000313" key="2">
    <source>
        <dbReference type="Proteomes" id="UP000321408"/>
    </source>
</evidence>
<sequence length="207" mass="24183">MESLYLKALSAFISLFEELEEKFGYKYMLVGGVLTSIYAEARQTQDVAILIQLHFSQDSKLNLRNSFQKYNFQPITNWEDVFLTWNSNQFIQILDPDGIVKLDINLAGSLPKNDSIYEKIKFLALKNRKRHNFNGILCWIQGMEDFILSKLVYGGYQDYKDALACWIRYNQILNVEYLLKNAKELGIEEVYLALTRNYSVDKVFPDD</sequence>
<protein>
    <recommendedName>
        <fullName evidence="3">Nucleotidyltransferase</fullName>
    </recommendedName>
</protein>
<dbReference type="Proteomes" id="UP000321408">
    <property type="component" value="Chromosome"/>
</dbReference>
<name>A0A5B9DDH1_9ARCH</name>
<dbReference type="InterPro" id="IPR043519">
    <property type="entry name" value="NT_sf"/>
</dbReference>